<sequence length="105" mass="11946">MNEVKSALNGSQKRKIRKEKEYNINSKYAKLDNFLISSSTSSCASASNSNAREPNEKILEVNRTFQLIRILRIHHSVPPQVAMLGRVGNVTIRLKNSCNLFWNLN</sequence>
<keyword evidence="2" id="KW-1185">Reference proteome</keyword>
<evidence type="ECO:0000313" key="1">
    <source>
        <dbReference type="EMBL" id="GFX95069.1"/>
    </source>
</evidence>
<evidence type="ECO:0000313" key="2">
    <source>
        <dbReference type="Proteomes" id="UP000887159"/>
    </source>
</evidence>
<dbReference type="EMBL" id="BMAU01021183">
    <property type="protein sequence ID" value="GFX95069.1"/>
    <property type="molecule type" value="Genomic_DNA"/>
</dbReference>
<gene>
    <name evidence="1" type="ORF">TNCV_3605281</name>
</gene>
<protein>
    <submittedName>
        <fullName evidence="1">Uncharacterized protein</fullName>
    </submittedName>
</protein>
<dbReference type="Proteomes" id="UP000887159">
    <property type="component" value="Unassembled WGS sequence"/>
</dbReference>
<proteinExistence type="predicted"/>
<dbReference type="AlphaFoldDB" id="A0A8X6V6M3"/>
<name>A0A8X6V6M3_TRICX</name>
<reference evidence="1" key="1">
    <citation type="submission" date="2020-08" db="EMBL/GenBank/DDBJ databases">
        <title>Multicomponent nature underlies the extraordinary mechanical properties of spider dragline silk.</title>
        <authorList>
            <person name="Kono N."/>
            <person name="Nakamura H."/>
            <person name="Mori M."/>
            <person name="Yoshida Y."/>
            <person name="Ohtoshi R."/>
            <person name="Malay A.D."/>
            <person name="Moran D.A.P."/>
            <person name="Tomita M."/>
            <person name="Numata K."/>
            <person name="Arakawa K."/>
        </authorList>
    </citation>
    <scope>NUCLEOTIDE SEQUENCE</scope>
</reference>
<organism evidence="1 2">
    <name type="scientific">Trichonephila clavipes</name>
    <name type="common">Golden silk orbweaver</name>
    <name type="synonym">Nephila clavipes</name>
    <dbReference type="NCBI Taxonomy" id="2585209"/>
    <lineage>
        <taxon>Eukaryota</taxon>
        <taxon>Metazoa</taxon>
        <taxon>Ecdysozoa</taxon>
        <taxon>Arthropoda</taxon>
        <taxon>Chelicerata</taxon>
        <taxon>Arachnida</taxon>
        <taxon>Araneae</taxon>
        <taxon>Araneomorphae</taxon>
        <taxon>Entelegynae</taxon>
        <taxon>Araneoidea</taxon>
        <taxon>Nephilidae</taxon>
        <taxon>Trichonephila</taxon>
    </lineage>
</organism>
<accession>A0A8X6V6M3</accession>
<comment type="caution">
    <text evidence="1">The sequence shown here is derived from an EMBL/GenBank/DDBJ whole genome shotgun (WGS) entry which is preliminary data.</text>
</comment>